<dbReference type="GO" id="GO:0009451">
    <property type="term" value="P:RNA modification"/>
    <property type="evidence" value="ECO:0007669"/>
    <property type="project" value="InterPro"/>
</dbReference>
<evidence type="ECO:0000256" key="1">
    <source>
        <dbReference type="ARBA" id="ARBA00004141"/>
    </source>
</evidence>
<dbReference type="InterPro" id="IPR023395">
    <property type="entry name" value="MCP_dom_sf"/>
</dbReference>
<keyword evidence="4" id="KW-0677">Repeat</keyword>
<keyword evidence="5 6" id="KW-0472">Membrane</keyword>
<dbReference type="SUPFAM" id="SSF103506">
    <property type="entry name" value="Mitochondrial carrier"/>
    <property type="match status" value="2"/>
</dbReference>
<feature type="repeat" description="PPR" evidence="7">
    <location>
        <begin position="378"/>
        <end position="408"/>
    </location>
</feature>
<dbReference type="GO" id="GO:0003723">
    <property type="term" value="F:RNA binding"/>
    <property type="evidence" value="ECO:0007669"/>
    <property type="project" value="InterPro"/>
</dbReference>
<dbReference type="PRINTS" id="PR00926">
    <property type="entry name" value="MITOCARRIER"/>
</dbReference>
<dbReference type="Proteomes" id="UP000030645">
    <property type="component" value="Unassembled WGS sequence"/>
</dbReference>
<sequence length="811" mass="89229">MASEDVKQSESAVSTIVNLAEEAKLARARETVVKAPNYAVLSICKSLVAGGVAGGVSRTAVAPLERLKILLQVQNPHNIKYNGTIQGLKYIWRTEGFRGLFKGNGTNCARIVPNSAVKFFSYEQASNGILLLYRQQTGNEDAQLTPLLRLGAGACAGIIAMSATYPMDMVRGRITVQTEKSPYQYRGMFHALSTVLREEGPRALYKGWLPSVIGVFIQRKTYSSASSHLVENQNTRSGAFRLATSSMQNQSEAVSPCSRSNAFLDALQWFNKASELSVVSATAIIGRFVWWSRDREAVYLFSRMLASNIRPNEFTFGTLVRSSIAQKDVHVGKQLHACATKVGLHKNVFVGSALVDLYCKLSVIEDACKAFEDTRVPNVVSYTTLICGYLKKNRIEDAHHLFRLMPQRNIVSWNAMIGGYSQTGHNEEALNLFVELLREGLIPNQSTFPCAITAAANVAALGIGRSFHACAVKFLGKPDVFVSNSLVSFYAKCGSMESSLLVFNKLRERTTVSWNAMICGYAQNGRGHEAIIFFEKMQESGCQPNDVTVLGLLWACNHAGLVNEGYSYFNRLRRENPSLLKSEHYACMVDLLSRSGHFREAEEFIHDLSFEAGVGFWKALLGGCMIHSNVELGELAARKILALDPEDVSSYVMLSNAHSAASRWQNVSEVPYVGLNFAVYESLKDWLIKSKPFGIVDENELSVTTRLACGAAAGTVGQTVAYPLDVIRRRMQMVGWHNAASVVTGDGRGKAPLEYNGMVDAFRKTVRHEGFGALYKGLIPNSVKVVPSIAIAFVTYEMVKDILGVEIRISD</sequence>
<feature type="repeat" description="PPR" evidence="7">
    <location>
        <begin position="409"/>
        <end position="443"/>
    </location>
</feature>
<dbReference type="PROSITE" id="PS50920">
    <property type="entry name" value="SOLCAR"/>
    <property type="match status" value="3"/>
</dbReference>
<keyword evidence="3 6" id="KW-0812">Transmembrane</keyword>
<dbReference type="InterPro" id="IPR046960">
    <property type="entry name" value="PPR_At4g14850-like_plant"/>
</dbReference>
<dbReference type="PANTHER" id="PTHR47926">
    <property type="entry name" value="PENTATRICOPEPTIDE REPEAT-CONTAINING PROTEIN"/>
    <property type="match status" value="1"/>
</dbReference>
<dbReference type="FunFam" id="1.25.40.10:FF:000442">
    <property type="entry name" value="Pentatricopeptide repeat-containing protein At3g49710"/>
    <property type="match status" value="1"/>
</dbReference>
<feature type="repeat" description="Solcar" evidence="6">
    <location>
        <begin position="41"/>
        <end position="128"/>
    </location>
</feature>
<proteinExistence type="predicted"/>
<evidence type="ECO:0000313" key="8">
    <source>
        <dbReference type="EMBL" id="EXB61982.1"/>
    </source>
</evidence>
<dbReference type="AlphaFoldDB" id="W9QZM9"/>
<comment type="subcellular location">
    <subcellularLocation>
        <location evidence="1">Membrane</location>
        <topology evidence="1">Multi-pass membrane protein</topology>
    </subcellularLocation>
</comment>
<dbReference type="Pfam" id="PF01535">
    <property type="entry name" value="PPR"/>
    <property type="match status" value="1"/>
</dbReference>
<dbReference type="GO" id="GO:0055085">
    <property type="term" value="P:transmembrane transport"/>
    <property type="evidence" value="ECO:0007669"/>
    <property type="project" value="InterPro"/>
</dbReference>
<dbReference type="Pfam" id="PF20431">
    <property type="entry name" value="E_motif"/>
    <property type="match status" value="1"/>
</dbReference>
<keyword evidence="2" id="KW-0813">Transport</keyword>
<dbReference type="Gene3D" id="1.25.40.10">
    <property type="entry name" value="Tetratricopeptide repeat domain"/>
    <property type="match status" value="2"/>
</dbReference>
<protein>
    <submittedName>
        <fullName evidence="8">Pentatricopeptide repeat-containing protein</fullName>
    </submittedName>
</protein>
<dbReference type="Gene3D" id="1.50.40.10">
    <property type="entry name" value="Mitochondrial carrier domain"/>
    <property type="match status" value="2"/>
</dbReference>
<dbReference type="eggNOG" id="KOG0752">
    <property type="taxonomic scope" value="Eukaryota"/>
</dbReference>
<dbReference type="InterPro" id="IPR046848">
    <property type="entry name" value="E_motif"/>
</dbReference>
<reference evidence="9" key="1">
    <citation type="submission" date="2013-01" db="EMBL/GenBank/DDBJ databases">
        <title>Draft Genome Sequence of a Mulberry Tree, Morus notabilis C.K. Schneid.</title>
        <authorList>
            <person name="He N."/>
            <person name="Zhao S."/>
        </authorList>
    </citation>
    <scope>NUCLEOTIDE SEQUENCE</scope>
</reference>
<feature type="repeat" description="Solcar" evidence="6">
    <location>
        <begin position="701"/>
        <end position="802"/>
    </location>
</feature>
<evidence type="ECO:0000313" key="9">
    <source>
        <dbReference type="Proteomes" id="UP000030645"/>
    </source>
</evidence>
<evidence type="ECO:0000256" key="3">
    <source>
        <dbReference type="ARBA" id="ARBA00022692"/>
    </source>
</evidence>
<dbReference type="FunFam" id="1.25.40.10:FF:000090">
    <property type="entry name" value="Pentatricopeptide repeat-containing protein, chloroplastic"/>
    <property type="match status" value="1"/>
</dbReference>
<dbReference type="Pfam" id="PF13041">
    <property type="entry name" value="PPR_2"/>
    <property type="match status" value="2"/>
</dbReference>
<dbReference type="NCBIfam" id="TIGR00756">
    <property type="entry name" value="PPR"/>
    <property type="match status" value="3"/>
</dbReference>
<evidence type="ECO:0000256" key="7">
    <source>
        <dbReference type="PROSITE-ProRule" id="PRU00708"/>
    </source>
</evidence>
<evidence type="ECO:0000256" key="6">
    <source>
        <dbReference type="PROSITE-ProRule" id="PRU00282"/>
    </source>
</evidence>
<dbReference type="InterPro" id="IPR018108">
    <property type="entry name" value="MCP_transmembrane"/>
</dbReference>
<accession>W9QZM9</accession>
<evidence type="ECO:0000256" key="2">
    <source>
        <dbReference type="ARBA" id="ARBA00022448"/>
    </source>
</evidence>
<dbReference type="GO" id="GO:0016020">
    <property type="term" value="C:membrane"/>
    <property type="evidence" value="ECO:0007669"/>
    <property type="project" value="UniProtKB-SubCell"/>
</dbReference>
<dbReference type="InterPro" id="IPR002885">
    <property type="entry name" value="PPR_rpt"/>
</dbReference>
<keyword evidence="9" id="KW-1185">Reference proteome</keyword>
<dbReference type="PROSITE" id="PS51375">
    <property type="entry name" value="PPR"/>
    <property type="match status" value="3"/>
</dbReference>
<dbReference type="InterPro" id="IPR011990">
    <property type="entry name" value="TPR-like_helical_dom_sf"/>
</dbReference>
<dbReference type="EMBL" id="KE344433">
    <property type="protein sequence ID" value="EXB61982.1"/>
    <property type="molecule type" value="Genomic_DNA"/>
</dbReference>
<dbReference type="Pfam" id="PF00153">
    <property type="entry name" value="Mito_carr"/>
    <property type="match status" value="3"/>
</dbReference>
<dbReference type="PANTHER" id="PTHR47926:SF357">
    <property type="entry name" value="PENTATRICOPEPTIDE REPEAT-CONTAINING PROTEIN"/>
    <property type="match status" value="1"/>
</dbReference>
<name>W9QZM9_9ROSA</name>
<feature type="repeat" description="PPR" evidence="7">
    <location>
        <begin position="510"/>
        <end position="544"/>
    </location>
</feature>
<organism evidence="8 9">
    <name type="scientific">Morus notabilis</name>
    <dbReference type="NCBI Taxonomy" id="981085"/>
    <lineage>
        <taxon>Eukaryota</taxon>
        <taxon>Viridiplantae</taxon>
        <taxon>Streptophyta</taxon>
        <taxon>Embryophyta</taxon>
        <taxon>Tracheophyta</taxon>
        <taxon>Spermatophyta</taxon>
        <taxon>Magnoliopsida</taxon>
        <taxon>eudicotyledons</taxon>
        <taxon>Gunneridae</taxon>
        <taxon>Pentapetalae</taxon>
        <taxon>rosids</taxon>
        <taxon>fabids</taxon>
        <taxon>Rosales</taxon>
        <taxon>Moraceae</taxon>
        <taxon>Moreae</taxon>
        <taxon>Morus</taxon>
    </lineage>
</organism>
<gene>
    <name evidence="8" type="ORF">L484_002762</name>
</gene>
<dbReference type="Pfam" id="PF12854">
    <property type="entry name" value="PPR_1"/>
    <property type="match status" value="1"/>
</dbReference>
<dbReference type="InterPro" id="IPR002067">
    <property type="entry name" value="MCP"/>
</dbReference>
<feature type="repeat" description="Solcar" evidence="6">
    <location>
        <begin position="144"/>
        <end position="232"/>
    </location>
</feature>
<evidence type="ECO:0000256" key="5">
    <source>
        <dbReference type="ARBA" id="ARBA00023136"/>
    </source>
</evidence>
<dbReference type="eggNOG" id="KOG4197">
    <property type="taxonomic scope" value="Eukaryota"/>
</dbReference>
<evidence type="ECO:0000256" key="4">
    <source>
        <dbReference type="ARBA" id="ARBA00022737"/>
    </source>
</evidence>